<reference evidence="1" key="2">
    <citation type="submission" date="2025-03" db="EMBL/GenBank/DDBJ databases">
        <authorList>
            <consortium name="ELIXIR-Norway"/>
            <consortium name="Elixir Norway"/>
        </authorList>
    </citation>
    <scope>NUCLEOTIDE SEQUENCE</scope>
</reference>
<evidence type="ECO:0000313" key="1">
    <source>
        <dbReference type="EMBL" id="CAN0266335.1"/>
    </source>
</evidence>
<dbReference type="Proteomes" id="UP001162501">
    <property type="component" value="Chromosome 25"/>
</dbReference>
<sequence>MSSARLWLRNQLWLPPPPSPSTGPLDRVADHLHGPPPPVPSSGPYPSPDGHGGERHDGPGKQKMAWMKGEVVGMTVLAAELWGQGYGGSGHSVDGDIGEYDLEGIEEESNVAPVITPVDGTLTSGIVIAEVVTVTSWPPEHPSALRPPIALTLILRSHWLWTVL</sequence>
<protein>
    <submittedName>
        <fullName evidence="1">Uncharacterized protein</fullName>
    </submittedName>
</protein>
<reference evidence="1" key="1">
    <citation type="submission" date="2023-05" db="EMBL/GenBank/DDBJ databases">
        <authorList>
            <consortium name="ELIXIR-Norway"/>
        </authorList>
    </citation>
    <scope>NUCLEOTIDE SEQUENCE</scope>
</reference>
<organism evidence="1 2">
    <name type="scientific">Rangifer tarandus platyrhynchus</name>
    <name type="common">Svalbard reindeer</name>
    <dbReference type="NCBI Taxonomy" id="3082113"/>
    <lineage>
        <taxon>Eukaryota</taxon>
        <taxon>Metazoa</taxon>
        <taxon>Chordata</taxon>
        <taxon>Craniata</taxon>
        <taxon>Vertebrata</taxon>
        <taxon>Euteleostomi</taxon>
        <taxon>Mammalia</taxon>
        <taxon>Eutheria</taxon>
        <taxon>Laurasiatheria</taxon>
        <taxon>Artiodactyla</taxon>
        <taxon>Ruminantia</taxon>
        <taxon>Pecora</taxon>
        <taxon>Cervidae</taxon>
        <taxon>Odocoileinae</taxon>
        <taxon>Rangifer</taxon>
    </lineage>
</organism>
<accession>A0AC59Z6B1</accession>
<gene>
    <name evidence="1" type="ORF">MRATA1EN22A_LOCUS14592</name>
</gene>
<proteinExistence type="predicted"/>
<name>A0AC59Z6B1_RANTA</name>
<dbReference type="EMBL" id="OX596109">
    <property type="protein sequence ID" value="CAN0266335.1"/>
    <property type="molecule type" value="Genomic_DNA"/>
</dbReference>
<evidence type="ECO:0000313" key="2">
    <source>
        <dbReference type="Proteomes" id="UP001162501"/>
    </source>
</evidence>